<dbReference type="PROSITE" id="PS00389">
    <property type="entry name" value="ATPASE_DELTA"/>
    <property type="match status" value="2"/>
</dbReference>
<name>A0ABP0MYK4_9DINO</name>
<dbReference type="InterPro" id="IPR020781">
    <property type="entry name" value="ATPase_OSCP/d_CS"/>
</dbReference>
<evidence type="ECO:0000256" key="5">
    <source>
        <dbReference type="ARBA" id="ARBA00023065"/>
    </source>
</evidence>
<evidence type="ECO:0000313" key="10">
    <source>
        <dbReference type="Proteomes" id="UP001642464"/>
    </source>
</evidence>
<evidence type="ECO:0000256" key="6">
    <source>
        <dbReference type="ARBA" id="ARBA00023078"/>
    </source>
</evidence>
<accession>A0ABP0MYK4</accession>
<dbReference type="NCBIfam" id="NF004402">
    <property type="entry name" value="PRK05758.2-2"/>
    <property type="match status" value="2"/>
</dbReference>
<evidence type="ECO:0000256" key="4">
    <source>
        <dbReference type="ARBA" id="ARBA00022781"/>
    </source>
</evidence>
<evidence type="ECO:0000256" key="7">
    <source>
        <dbReference type="ARBA" id="ARBA00023136"/>
    </source>
</evidence>
<dbReference type="SUPFAM" id="SSF47928">
    <property type="entry name" value="N-terminal domain of the delta subunit of the F1F0-ATP synthase"/>
    <property type="match status" value="2"/>
</dbReference>
<dbReference type="HAMAP" id="MF_01416">
    <property type="entry name" value="ATP_synth_delta_bact"/>
    <property type="match status" value="2"/>
</dbReference>
<keyword evidence="5" id="KW-0406">Ion transport</keyword>
<dbReference type="InterPro" id="IPR026015">
    <property type="entry name" value="ATP_synth_OSCP/delta_N_sf"/>
</dbReference>
<keyword evidence="7" id="KW-0472">Membrane</keyword>
<proteinExistence type="inferred from homology"/>
<protein>
    <submittedName>
        <fullName evidence="9">ATP synthase subunit delta (ATP synthase F(1) sector subunit delta) (F-type ATPase subunit delta) (F-ATPase subunit delta)</fullName>
    </submittedName>
</protein>
<dbReference type="NCBIfam" id="TIGR01145">
    <property type="entry name" value="ATP_synt_delta"/>
    <property type="match status" value="2"/>
</dbReference>
<keyword evidence="8" id="KW-0066">ATP synthesis</keyword>
<dbReference type="Proteomes" id="UP001642464">
    <property type="component" value="Unassembled WGS sequence"/>
</dbReference>
<organism evidence="9 10">
    <name type="scientific">Durusdinium trenchii</name>
    <dbReference type="NCBI Taxonomy" id="1381693"/>
    <lineage>
        <taxon>Eukaryota</taxon>
        <taxon>Sar</taxon>
        <taxon>Alveolata</taxon>
        <taxon>Dinophyceae</taxon>
        <taxon>Suessiales</taxon>
        <taxon>Symbiodiniaceae</taxon>
        <taxon>Durusdinium</taxon>
    </lineage>
</organism>
<evidence type="ECO:0000256" key="8">
    <source>
        <dbReference type="ARBA" id="ARBA00023310"/>
    </source>
</evidence>
<comment type="similarity">
    <text evidence="2">Belongs to the ATPase delta chain family.</text>
</comment>
<dbReference type="Pfam" id="PF00213">
    <property type="entry name" value="OSCP"/>
    <property type="match status" value="2"/>
</dbReference>
<evidence type="ECO:0000256" key="2">
    <source>
        <dbReference type="ARBA" id="ARBA00007046"/>
    </source>
</evidence>
<dbReference type="EMBL" id="CAXAMM010025193">
    <property type="protein sequence ID" value="CAK9056605.1"/>
    <property type="molecule type" value="Genomic_DNA"/>
</dbReference>
<gene>
    <name evidence="9" type="ORF">SCF082_LOCUS30488</name>
</gene>
<feature type="non-terminal residue" evidence="9">
    <location>
        <position position="367"/>
    </location>
</feature>
<comment type="subcellular location">
    <subcellularLocation>
        <location evidence="1">Membrane</location>
    </subcellularLocation>
</comment>
<keyword evidence="3" id="KW-0813">Transport</keyword>
<keyword evidence="4" id="KW-0375">Hydrogen ion transport</keyword>
<keyword evidence="6" id="KW-0793">Thylakoid</keyword>
<comment type="caution">
    <text evidence="9">The sequence shown here is derived from an EMBL/GenBank/DDBJ whole genome shotgun (WGS) entry which is preliminary data.</text>
</comment>
<keyword evidence="10" id="KW-1185">Reference proteome</keyword>
<evidence type="ECO:0000256" key="1">
    <source>
        <dbReference type="ARBA" id="ARBA00004370"/>
    </source>
</evidence>
<evidence type="ECO:0000256" key="3">
    <source>
        <dbReference type="ARBA" id="ARBA00022448"/>
    </source>
</evidence>
<sequence>AAFLYASEKNALDAWEDSLALLSAVVQDEALAATLQNPRMGSEEKAEVLSGICGEQLDEGGRNLVAQLAQNRRLALLPTIHGLYHELKAKAQQFADVEVLSAFELSDAEVDKLVASLKQRLGMDVRVEAKVDESLIGGVLVRAGDTVIDSSVRGRLQKLAQSEIDQAVNQAREELRQQVAVLALAGAEKVLGAEVNRDSHGKMLEQLAAFLYASEKNALDAWEDSLALLSAVVQDEALAATLQNPRMGSEEKAEVLSGICGEQLDEGGRNLVAQLAQNRRLALLPTIHGLYHELKAKAQQFADVEVLSAFELSDAEVDKLVASLKQRLGMDVRVEAKVDESLIGGVLVRAGDTVIDSSVRGRLQKLA</sequence>
<feature type="non-terminal residue" evidence="9">
    <location>
        <position position="1"/>
    </location>
</feature>
<dbReference type="PANTHER" id="PTHR11910">
    <property type="entry name" value="ATP SYNTHASE DELTA CHAIN"/>
    <property type="match status" value="1"/>
</dbReference>
<dbReference type="PRINTS" id="PR00125">
    <property type="entry name" value="ATPASEDELTA"/>
</dbReference>
<dbReference type="Gene3D" id="1.10.520.20">
    <property type="entry name" value="N-terminal domain of the delta subunit of the F1F0-ATP synthase"/>
    <property type="match status" value="2"/>
</dbReference>
<evidence type="ECO:0000313" key="9">
    <source>
        <dbReference type="EMBL" id="CAK9056605.1"/>
    </source>
</evidence>
<dbReference type="InterPro" id="IPR000711">
    <property type="entry name" value="ATPase_OSCP/dsu"/>
</dbReference>
<reference evidence="9 10" key="1">
    <citation type="submission" date="2024-02" db="EMBL/GenBank/DDBJ databases">
        <authorList>
            <person name="Chen Y."/>
            <person name="Shah S."/>
            <person name="Dougan E. K."/>
            <person name="Thang M."/>
            <person name="Chan C."/>
        </authorList>
    </citation>
    <scope>NUCLEOTIDE SEQUENCE [LARGE SCALE GENOMIC DNA]</scope>
</reference>